<evidence type="ECO:0000313" key="3">
    <source>
        <dbReference type="EMBL" id="KNY25048.1"/>
    </source>
</evidence>
<dbReference type="eggNOG" id="COG1721">
    <property type="taxonomic scope" value="Bacteria"/>
</dbReference>
<proteinExistence type="predicted"/>
<feature type="transmembrane region" description="Helical" evidence="1">
    <location>
        <begin position="32"/>
        <end position="49"/>
    </location>
</feature>
<dbReference type="STRING" id="398512.Bccel_0305"/>
<dbReference type="PANTHER" id="PTHR33608">
    <property type="entry name" value="BLL2464 PROTEIN"/>
    <property type="match status" value="1"/>
</dbReference>
<dbReference type="PANTHER" id="PTHR33608:SF3">
    <property type="entry name" value="SLR2013 PROTEIN"/>
    <property type="match status" value="1"/>
</dbReference>
<organism evidence="3 4">
    <name type="scientific">Pseudobacteroides cellulosolvens ATCC 35603 = DSM 2933</name>
    <dbReference type="NCBI Taxonomy" id="398512"/>
    <lineage>
        <taxon>Bacteria</taxon>
        <taxon>Bacillati</taxon>
        <taxon>Bacillota</taxon>
        <taxon>Clostridia</taxon>
        <taxon>Eubacteriales</taxon>
        <taxon>Oscillospiraceae</taxon>
        <taxon>Pseudobacteroides</taxon>
    </lineage>
</organism>
<reference evidence="4" key="1">
    <citation type="submission" date="2015-07" db="EMBL/GenBank/DDBJ databases">
        <title>Near-Complete Genome Sequence of the Cellulolytic Bacterium Bacteroides (Pseudobacteroides) cellulosolvens ATCC 35603.</title>
        <authorList>
            <person name="Dassa B."/>
            <person name="Utturkar S.M."/>
            <person name="Klingeman D.M."/>
            <person name="Hurt R.A."/>
            <person name="Keller M."/>
            <person name="Xu J."/>
            <person name="Reddy Y.H.K."/>
            <person name="Borovok I."/>
            <person name="Grinberg I.R."/>
            <person name="Lamed R."/>
            <person name="Zhivin O."/>
            <person name="Bayer E.A."/>
            <person name="Brown S.D."/>
        </authorList>
    </citation>
    <scope>NUCLEOTIDE SEQUENCE [LARGE SCALE GENOMIC DNA]</scope>
    <source>
        <strain evidence="4">DSM 2933</strain>
    </source>
</reference>
<keyword evidence="4" id="KW-1185">Reference proteome</keyword>
<gene>
    <name evidence="3" type="ORF">Bccel_0305</name>
</gene>
<evidence type="ECO:0000256" key="1">
    <source>
        <dbReference type="SAM" id="Phobius"/>
    </source>
</evidence>
<accession>A0A0L6JH49</accession>
<dbReference type="EMBL" id="LGTC01000001">
    <property type="protein sequence ID" value="KNY25048.1"/>
    <property type="molecule type" value="Genomic_DNA"/>
</dbReference>
<dbReference type="SUPFAM" id="SSF53300">
    <property type="entry name" value="vWA-like"/>
    <property type="match status" value="1"/>
</dbReference>
<dbReference type="Pfam" id="PF01882">
    <property type="entry name" value="DUF58"/>
    <property type="match status" value="1"/>
</dbReference>
<feature type="transmembrane region" description="Helical" evidence="1">
    <location>
        <begin position="7"/>
        <end position="26"/>
    </location>
</feature>
<evidence type="ECO:0000259" key="2">
    <source>
        <dbReference type="Pfam" id="PF01882"/>
    </source>
</evidence>
<dbReference type="AlphaFoldDB" id="A0A0L6JH49"/>
<dbReference type="RefSeq" id="WP_036946190.1">
    <property type="nucleotide sequence ID" value="NZ_KN050763.1"/>
</dbReference>
<dbReference type="InterPro" id="IPR036465">
    <property type="entry name" value="vWFA_dom_sf"/>
</dbReference>
<sequence length="437" mass="50049">MPFSKTFAGFIILGMIPIVLGAFFGLSFYIFILYNLILSALLIIDFIITPGIDKLEIRRECDRKLSMGSENIIKIFVRNNGSHVLNIEARDEVPSYMDVVGGTLNIKSVPHYENPGSYTVVPQKRGEYTFGDIHIRYRGVLKLCMKYGRFDTKENLKVFPNLRDLKRYSFASLRKNLVLIGNKKMKTYGIGTEFESLREYSEGDDYRKVNWLATARSSKLIVNNYEPERNQQVYIMLDSSRVMNAEINYIKKLDYAINSAFLLAEIAGKKGDNIGLLVFDKDVKRFVKSGKGMTHFSTIADNLYNVEENFVTADYDNALFHLCKYQRRRSLLCIFTDLFNSQEALALVRALKTTGRNHIPLVITIKDMRVYEMAANKISTVTNIYDKCAAVKDIDEREKIQRIFESAGIASIDIPPDKLSMEVINKYLNMKAMMQLS</sequence>
<keyword evidence="1" id="KW-0472">Membrane</keyword>
<comment type="caution">
    <text evidence="3">The sequence shown here is derived from an EMBL/GenBank/DDBJ whole genome shotgun (WGS) entry which is preliminary data.</text>
</comment>
<dbReference type="Proteomes" id="UP000036923">
    <property type="component" value="Unassembled WGS sequence"/>
</dbReference>
<keyword evidence="1" id="KW-0812">Transmembrane</keyword>
<dbReference type="InterPro" id="IPR002881">
    <property type="entry name" value="DUF58"/>
</dbReference>
<evidence type="ECO:0000313" key="4">
    <source>
        <dbReference type="Proteomes" id="UP000036923"/>
    </source>
</evidence>
<name>A0A0L6JH49_9FIRM</name>
<feature type="domain" description="DUF58" evidence="2">
    <location>
        <begin position="197"/>
        <end position="373"/>
    </location>
</feature>
<protein>
    <recommendedName>
        <fullName evidence="2">DUF58 domain-containing protein</fullName>
    </recommendedName>
</protein>
<dbReference type="OrthoDB" id="9778037at2"/>
<keyword evidence="1" id="KW-1133">Transmembrane helix</keyword>